<keyword evidence="4" id="KW-1185">Reference proteome</keyword>
<dbReference type="Proteomes" id="UP000464787">
    <property type="component" value="Chromosome"/>
</dbReference>
<dbReference type="AlphaFoldDB" id="A0A857J5V9"/>
<feature type="transmembrane region" description="Helical" evidence="1">
    <location>
        <begin position="40"/>
        <end position="58"/>
    </location>
</feature>
<dbReference type="KEGG" id="xyk:GT347_16140"/>
<keyword evidence="1" id="KW-1133">Transmembrane helix</keyword>
<name>A0A857J5V9_9BURK</name>
<gene>
    <name evidence="3" type="ORF">GT347_16140</name>
</gene>
<evidence type="ECO:0000256" key="1">
    <source>
        <dbReference type="SAM" id="Phobius"/>
    </source>
</evidence>
<organism evidence="3 4">
    <name type="scientific">Xylophilus rhododendri</name>
    <dbReference type="NCBI Taxonomy" id="2697032"/>
    <lineage>
        <taxon>Bacteria</taxon>
        <taxon>Pseudomonadati</taxon>
        <taxon>Pseudomonadota</taxon>
        <taxon>Betaproteobacteria</taxon>
        <taxon>Burkholderiales</taxon>
        <taxon>Xylophilus</taxon>
    </lineage>
</organism>
<evidence type="ECO:0008006" key="5">
    <source>
        <dbReference type="Google" id="ProtNLM"/>
    </source>
</evidence>
<keyword evidence="1" id="KW-0472">Membrane</keyword>
<keyword evidence="2" id="KW-0732">Signal</keyword>
<keyword evidence="1" id="KW-0812">Transmembrane</keyword>
<evidence type="ECO:0000256" key="2">
    <source>
        <dbReference type="SAM" id="SignalP"/>
    </source>
</evidence>
<reference evidence="3 4" key="1">
    <citation type="submission" date="2020-01" db="EMBL/GenBank/DDBJ databases">
        <title>Genome sequencing of strain KACC 21265.</title>
        <authorList>
            <person name="Heo J."/>
            <person name="Kim S.-J."/>
            <person name="Kim J.-S."/>
            <person name="Hong S.-B."/>
            <person name="Kwon S.-W."/>
        </authorList>
    </citation>
    <scope>NUCLEOTIDE SEQUENCE [LARGE SCALE GENOMIC DNA]</scope>
    <source>
        <strain evidence="3 4">KACC 21265</strain>
    </source>
</reference>
<dbReference type="EMBL" id="CP047650">
    <property type="protein sequence ID" value="QHI99374.1"/>
    <property type="molecule type" value="Genomic_DNA"/>
</dbReference>
<proteinExistence type="predicted"/>
<dbReference type="RefSeq" id="WP_160553187.1">
    <property type="nucleotide sequence ID" value="NZ_CP047650.1"/>
</dbReference>
<feature type="transmembrane region" description="Helical" evidence="1">
    <location>
        <begin position="79"/>
        <end position="101"/>
    </location>
</feature>
<protein>
    <recommendedName>
        <fullName evidence="5">Transmembrane protein</fullName>
    </recommendedName>
</protein>
<evidence type="ECO:0000313" key="4">
    <source>
        <dbReference type="Proteomes" id="UP000464787"/>
    </source>
</evidence>
<feature type="chain" id="PRO_5032475933" description="Transmembrane protein" evidence="2">
    <location>
        <begin position="25"/>
        <end position="145"/>
    </location>
</feature>
<feature type="signal peptide" evidence="2">
    <location>
        <begin position="1"/>
        <end position="24"/>
    </location>
</feature>
<sequence>MIRFLLRAMRLLLALLWLPTAAVASQVSFGQAMQTITVFEWALIFMFSTLAGATALLMKFSAHVNAVPPGQPVPPMRNPWVLSLSHMLASWLAGLLGFFIASTSGMGGLYVAMFVPLCAFGGAKTLEIFWKQKVGPAASGPDPAS</sequence>
<feature type="transmembrane region" description="Helical" evidence="1">
    <location>
        <begin position="107"/>
        <end position="123"/>
    </location>
</feature>
<evidence type="ECO:0000313" key="3">
    <source>
        <dbReference type="EMBL" id="QHI99374.1"/>
    </source>
</evidence>
<accession>A0A857J5V9</accession>